<dbReference type="Proteomes" id="UP001499978">
    <property type="component" value="Unassembled WGS sequence"/>
</dbReference>
<proteinExistence type="predicted"/>
<evidence type="ECO:0000313" key="3">
    <source>
        <dbReference type="Proteomes" id="UP001499978"/>
    </source>
</evidence>
<dbReference type="EMBL" id="BAAARY010000001">
    <property type="protein sequence ID" value="GAA2511043.1"/>
    <property type="molecule type" value="Genomic_DNA"/>
</dbReference>
<comment type="caution">
    <text evidence="2">The sequence shown here is derived from an EMBL/GenBank/DDBJ whole genome shotgun (WGS) entry which is preliminary data.</text>
</comment>
<gene>
    <name evidence="2" type="ORF">GCM10010201_02370</name>
</gene>
<feature type="region of interest" description="Disordered" evidence="1">
    <location>
        <begin position="39"/>
        <end position="72"/>
    </location>
</feature>
<accession>A0ABN3MY16</accession>
<keyword evidence="3" id="KW-1185">Reference proteome</keyword>
<evidence type="ECO:0000256" key="1">
    <source>
        <dbReference type="SAM" id="MobiDB-lite"/>
    </source>
</evidence>
<name>A0ABN3MY16_9ACTN</name>
<organism evidence="2 3">
    <name type="scientific">Pilimelia columellifera subsp. columellifera</name>
    <dbReference type="NCBI Taxonomy" id="706583"/>
    <lineage>
        <taxon>Bacteria</taxon>
        <taxon>Bacillati</taxon>
        <taxon>Actinomycetota</taxon>
        <taxon>Actinomycetes</taxon>
        <taxon>Micromonosporales</taxon>
        <taxon>Micromonosporaceae</taxon>
        <taxon>Pilimelia</taxon>
    </lineage>
</organism>
<evidence type="ECO:0000313" key="2">
    <source>
        <dbReference type="EMBL" id="GAA2511043.1"/>
    </source>
</evidence>
<protein>
    <submittedName>
        <fullName evidence="2">Uncharacterized protein</fullName>
    </submittedName>
</protein>
<reference evidence="2 3" key="1">
    <citation type="journal article" date="2019" name="Int. J. Syst. Evol. Microbiol.">
        <title>The Global Catalogue of Microorganisms (GCM) 10K type strain sequencing project: providing services to taxonomists for standard genome sequencing and annotation.</title>
        <authorList>
            <consortium name="The Broad Institute Genomics Platform"/>
            <consortium name="The Broad Institute Genome Sequencing Center for Infectious Disease"/>
            <person name="Wu L."/>
            <person name="Ma J."/>
        </authorList>
    </citation>
    <scope>NUCLEOTIDE SEQUENCE [LARGE SCALE GENOMIC DNA]</scope>
    <source>
        <strain evidence="2 3">JCM 3367</strain>
    </source>
</reference>
<sequence length="210" mass="22330">MIGCVLGLVAAVLISGVLPGGPPPERELAISAELEARESAAGSNVSRGSRGKDRSAPKPNATPSAAPRSVAGLSRAQTANALVIITVARKRKLPERAALVGMMTAMQETYLRNLANDRIPSSLALPNEGAGRDFDSLGLFQQRSSQGWGSTAELMDPEYATNAFFRSLERVEGWERMSLSQAAQTVQKSAFPDAYAKHEPQARKIIAALT</sequence>